<proteinExistence type="predicted"/>
<organism evidence="1 2">
    <name type="scientific">Pseudomonas hunanensis</name>
    <dbReference type="NCBI Taxonomy" id="1247546"/>
    <lineage>
        <taxon>Bacteria</taxon>
        <taxon>Pseudomonadati</taxon>
        <taxon>Pseudomonadota</taxon>
        <taxon>Gammaproteobacteria</taxon>
        <taxon>Pseudomonadales</taxon>
        <taxon>Pseudomonadaceae</taxon>
        <taxon>Pseudomonas</taxon>
    </lineage>
</organism>
<protein>
    <submittedName>
        <fullName evidence="1">Uncharacterized protein</fullName>
    </submittedName>
</protein>
<comment type="caution">
    <text evidence="1">The sequence shown here is derived from an EMBL/GenBank/DDBJ whole genome shotgun (WGS) entry which is preliminary data.</text>
</comment>
<keyword evidence="2" id="KW-1185">Reference proteome</keyword>
<reference evidence="1" key="1">
    <citation type="submission" date="2023-07" db="EMBL/GenBank/DDBJ databases">
        <title>Sorghum-associated microbial communities from plants grown in Nebraska, USA.</title>
        <authorList>
            <person name="Schachtman D."/>
        </authorList>
    </citation>
    <scope>NUCLEOTIDE SEQUENCE</scope>
    <source>
        <strain evidence="1">BE56</strain>
    </source>
</reference>
<gene>
    <name evidence="1" type="ORF">J2W83_003207</name>
</gene>
<accession>A0ACC6K549</accession>
<evidence type="ECO:0000313" key="1">
    <source>
        <dbReference type="EMBL" id="MDR6713595.1"/>
    </source>
</evidence>
<dbReference type="Proteomes" id="UP001259587">
    <property type="component" value="Unassembled WGS sequence"/>
</dbReference>
<sequence length="90" mass="10190">MLAPAHSKQDITTMRSLWNLLWQRPRPRTYARLDCDGKCLAFKHCAQPPGGSGWVQVSEAYLGWLGQPLPSSARVCARATRRWQQRSLPA</sequence>
<name>A0ACC6K549_9PSED</name>
<evidence type="ECO:0000313" key="2">
    <source>
        <dbReference type="Proteomes" id="UP001259587"/>
    </source>
</evidence>
<dbReference type="EMBL" id="JAVDTH010000018">
    <property type="protein sequence ID" value="MDR6713595.1"/>
    <property type="molecule type" value="Genomic_DNA"/>
</dbReference>